<dbReference type="KEGG" id="erc:Ecym_1079"/>
<gene>
    <name evidence="2" type="ordered locus">Ecym_1079</name>
</gene>
<dbReference type="OrthoDB" id="4067115at2759"/>
<dbReference type="RefSeq" id="XP_003644154.1">
    <property type="nucleotide sequence ID" value="XM_003644106.1"/>
</dbReference>
<dbReference type="InParanoid" id="G8JMC8"/>
<evidence type="ECO:0000313" key="2">
    <source>
        <dbReference type="EMBL" id="AET37337.1"/>
    </source>
</evidence>
<keyword evidence="1" id="KW-1133">Transmembrane helix</keyword>
<dbReference type="HOGENOM" id="CLU_2005713_0_0_1"/>
<name>G8JMC8_ERECY</name>
<dbReference type="EMBL" id="CP002497">
    <property type="protein sequence ID" value="AET37337.1"/>
    <property type="molecule type" value="Genomic_DNA"/>
</dbReference>
<dbReference type="AlphaFoldDB" id="G8JMC8"/>
<dbReference type="OMA" id="LIHEHAY"/>
<dbReference type="Proteomes" id="UP000006790">
    <property type="component" value="Chromosome 1"/>
</dbReference>
<organism evidence="2 3">
    <name type="scientific">Eremothecium cymbalariae (strain CBS 270.75 / DBVPG 7215 / KCTC 17166 / NRRL Y-17582)</name>
    <name type="common">Yeast</name>
    <dbReference type="NCBI Taxonomy" id="931890"/>
    <lineage>
        <taxon>Eukaryota</taxon>
        <taxon>Fungi</taxon>
        <taxon>Dikarya</taxon>
        <taxon>Ascomycota</taxon>
        <taxon>Saccharomycotina</taxon>
        <taxon>Saccharomycetes</taxon>
        <taxon>Saccharomycetales</taxon>
        <taxon>Saccharomycetaceae</taxon>
        <taxon>Eremothecium</taxon>
    </lineage>
</organism>
<evidence type="ECO:0000313" key="3">
    <source>
        <dbReference type="Proteomes" id="UP000006790"/>
    </source>
</evidence>
<keyword evidence="1" id="KW-0472">Membrane</keyword>
<protein>
    <submittedName>
        <fullName evidence="2">Uncharacterized protein</fullName>
    </submittedName>
</protein>
<dbReference type="eggNOG" id="ENOG502S7G5">
    <property type="taxonomic scope" value="Eukaryota"/>
</dbReference>
<reference evidence="3" key="1">
    <citation type="journal article" date="2012" name="G3 (Bethesda)">
        <title>Pichia sorbitophila, an interspecies yeast hybrid reveals early steps of genome resolution following polyploidization.</title>
        <authorList>
            <person name="Leh Louis V."/>
            <person name="Despons L."/>
            <person name="Friedrich A."/>
            <person name="Martin T."/>
            <person name="Durrens P."/>
            <person name="Casaregola S."/>
            <person name="Neuveglise C."/>
            <person name="Fairhead C."/>
            <person name="Marck C."/>
            <person name="Cruz J.A."/>
            <person name="Straub M.L."/>
            <person name="Kugler V."/>
            <person name="Sacerdot C."/>
            <person name="Uzunov Z."/>
            <person name="Thierry A."/>
            <person name="Weiss S."/>
            <person name="Bleykasten C."/>
            <person name="De Montigny J."/>
            <person name="Jacques N."/>
            <person name="Jung P."/>
            <person name="Lemaire M."/>
            <person name="Mallet S."/>
            <person name="Morel G."/>
            <person name="Richard G.F."/>
            <person name="Sarkar A."/>
            <person name="Savel G."/>
            <person name="Schacherer J."/>
            <person name="Seret M.L."/>
            <person name="Talla E."/>
            <person name="Samson G."/>
            <person name="Jubin C."/>
            <person name="Poulain J."/>
            <person name="Vacherie B."/>
            <person name="Barbe V."/>
            <person name="Pelletier E."/>
            <person name="Sherman D.J."/>
            <person name="Westhof E."/>
            <person name="Weissenbach J."/>
            <person name="Baret P.V."/>
            <person name="Wincker P."/>
            <person name="Gaillardin C."/>
            <person name="Dujon B."/>
            <person name="Souciet J.L."/>
        </authorList>
    </citation>
    <scope>NUCLEOTIDE SEQUENCE [LARGE SCALE GENOMIC DNA]</scope>
    <source>
        <strain evidence="3">CBS 270.75 / DBVPG 7215 / KCTC 17166 / NRRL Y-17582</strain>
    </source>
</reference>
<dbReference type="FunCoup" id="G8JMC8">
    <property type="interactions" value="40"/>
</dbReference>
<dbReference type="GeneID" id="11469557"/>
<accession>G8JMC8</accession>
<evidence type="ECO:0000256" key="1">
    <source>
        <dbReference type="SAM" id="Phobius"/>
    </source>
</evidence>
<proteinExistence type="predicted"/>
<feature type="transmembrane region" description="Helical" evidence="1">
    <location>
        <begin position="74"/>
        <end position="95"/>
    </location>
</feature>
<keyword evidence="1" id="KW-0812">Transmembrane</keyword>
<sequence length="126" mass="15101">MIPPPVDSALLREHSYEDKRLLDIVLNSQKYSSTSGYKPIKDYGLGYFNYIFAMEKGIGQVRNKDIFRDHLYRYFNFYFSVWLVIFMVWFLYVFGSPSSLDKMSWRIHSKKKSDDDTVTMYHHMKV</sequence>
<keyword evidence="3" id="KW-1185">Reference proteome</keyword>